<comment type="caution">
    <text evidence="9">The sequence shown here is derived from an EMBL/GenBank/DDBJ whole genome shotgun (WGS) entry which is preliminary data.</text>
</comment>
<dbReference type="SUPFAM" id="SSF74853">
    <property type="entry name" value="Lamin A/C globular tail domain"/>
    <property type="match status" value="1"/>
</dbReference>
<dbReference type="GO" id="GO:0005882">
    <property type="term" value="C:intermediate filament"/>
    <property type="evidence" value="ECO:0007669"/>
    <property type="project" value="UniProtKB-KW"/>
</dbReference>
<dbReference type="SUPFAM" id="SSF64593">
    <property type="entry name" value="Intermediate filament protein, coiled coil region"/>
    <property type="match status" value="2"/>
</dbReference>
<dbReference type="PANTHER" id="PTHR45721:SF11">
    <property type="entry name" value="LAMIN DM0-RELATED"/>
    <property type="match status" value="1"/>
</dbReference>
<dbReference type="Gene3D" id="2.60.40.1260">
    <property type="entry name" value="Lamin Tail domain"/>
    <property type="match status" value="1"/>
</dbReference>
<organism evidence="9 10">
    <name type="scientific">Mesorhabditis spiculigera</name>
    <dbReference type="NCBI Taxonomy" id="96644"/>
    <lineage>
        <taxon>Eukaryota</taxon>
        <taxon>Metazoa</taxon>
        <taxon>Ecdysozoa</taxon>
        <taxon>Nematoda</taxon>
        <taxon>Chromadorea</taxon>
        <taxon>Rhabditida</taxon>
        <taxon>Rhabditina</taxon>
        <taxon>Rhabditomorpha</taxon>
        <taxon>Rhabditoidea</taxon>
        <taxon>Rhabditidae</taxon>
        <taxon>Mesorhabditinae</taxon>
        <taxon>Mesorhabditis</taxon>
    </lineage>
</organism>
<evidence type="ECO:0000256" key="5">
    <source>
        <dbReference type="SAM" id="Coils"/>
    </source>
</evidence>
<dbReference type="GO" id="GO:0051664">
    <property type="term" value="P:nuclear pore localization"/>
    <property type="evidence" value="ECO:0007669"/>
    <property type="project" value="TreeGrafter"/>
</dbReference>
<evidence type="ECO:0008006" key="11">
    <source>
        <dbReference type="Google" id="ProtNLM"/>
    </source>
</evidence>
<evidence type="ECO:0000313" key="9">
    <source>
        <dbReference type="EMBL" id="CAJ0575288.1"/>
    </source>
</evidence>
<keyword evidence="4" id="KW-0539">Nucleus</keyword>
<dbReference type="GO" id="GO:0007097">
    <property type="term" value="P:nuclear migration"/>
    <property type="evidence" value="ECO:0007669"/>
    <property type="project" value="TreeGrafter"/>
</dbReference>
<keyword evidence="3 5" id="KW-0175">Coiled coil</keyword>
<dbReference type="InterPro" id="IPR039008">
    <property type="entry name" value="IF_rod_dom"/>
</dbReference>
<feature type="compositionally biased region" description="Low complexity" evidence="6">
    <location>
        <begin position="380"/>
        <end position="389"/>
    </location>
</feature>
<evidence type="ECO:0000256" key="3">
    <source>
        <dbReference type="ARBA" id="ARBA00023054"/>
    </source>
</evidence>
<dbReference type="InterPro" id="IPR036415">
    <property type="entry name" value="Lamin_tail_dom_sf"/>
</dbReference>
<evidence type="ECO:0000256" key="6">
    <source>
        <dbReference type="SAM" id="MobiDB-lite"/>
    </source>
</evidence>
<protein>
    <recommendedName>
        <fullName evidence="11">Lamin</fullName>
    </recommendedName>
</protein>
<feature type="domain" description="LTD" evidence="7">
    <location>
        <begin position="419"/>
        <end position="540"/>
    </location>
</feature>
<dbReference type="GO" id="GO:0090435">
    <property type="term" value="P:protein localization to nuclear envelope"/>
    <property type="evidence" value="ECO:0007669"/>
    <property type="project" value="TreeGrafter"/>
</dbReference>
<dbReference type="GO" id="GO:0005652">
    <property type="term" value="C:nuclear lamina"/>
    <property type="evidence" value="ECO:0007669"/>
    <property type="project" value="TreeGrafter"/>
</dbReference>
<dbReference type="Gene3D" id="1.20.5.1160">
    <property type="entry name" value="Vasodilator-stimulated phosphoprotein"/>
    <property type="match status" value="1"/>
</dbReference>
<keyword evidence="10" id="KW-1185">Reference proteome</keyword>
<evidence type="ECO:0000256" key="4">
    <source>
        <dbReference type="ARBA" id="ARBA00023242"/>
    </source>
</evidence>
<dbReference type="PROSITE" id="PS51842">
    <property type="entry name" value="IF_ROD_2"/>
    <property type="match status" value="1"/>
</dbReference>
<feature type="non-terminal residue" evidence="9">
    <location>
        <position position="1"/>
    </location>
</feature>
<keyword evidence="2" id="KW-0403">Intermediate filament</keyword>
<evidence type="ECO:0000313" key="10">
    <source>
        <dbReference type="Proteomes" id="UP001177023"/>
    </source>
</evidence>
<evidence type="ECO:0000259" key="8">
    <source>
        <dbReference type="PROSITE" id="PS51842"/>
    </source>
</evidence>
<evidence type="ECO:0000256" key="1">
    <source>
        <dbReference type="ARBA" id="ARBA00004123"/>
    </source>
</evidence>
<feature type="region of interest" description="Disordered" evidence="6">
    <location>
        <begin position="1"/>
        <end position="31"/>
    </location>
</feature>
<dbReference type="PROSITE" id="PS51841">
    <property type="entry name" value="LTD"/>
    <property type="match status" value="1"/>
</dbReference>
<dbReference type="Proteomes" id="UP001177023">
    <property type="component" value="Unassembled WGS sequence"/>
</dbReference>
<evidence type="ECO:0000259" key="7">
    <source>
        <dbReference type="PROSITE" id="PS51841"/>
    </source>
</evidence>
<reference evidence="9" key="1">
    <citation type="submission" date="2023-06" db="EMBL/GenBank/DDBJ databases">
        <authorList>
            <person name="Delattre M."/>
        </authorList>
    </citation>
    <scope>NUCLEOTIDE SEQUENCE</scope>
    <source>
        <strain evidence="9">AF72</strain>
    </source>
</reference>
<proteinExistence type="predicted"/>
<dbReference type="GO" id="GO:0031507">
    <property type="term" value="P:heterochromatin formation"/>
    <property type="evidence" value="ECO:0007669"/>
    <property type="project" value="TreeGrafter"/>
</dbReference>
<dbReference type="EMBL" id="CATQJA010002637">
    <property type="protein sequence ID" value="CAJ0575288.1"/>
    <property type="molecule type" value="Genomic_DNA"/>
</dbReference>
<name>A0AA36CVK3_9BILA</name>
<feature type="coiled-coil region" evidence="5">
    <location>
        <begin position="267"/>
        <end position="354"/>
    </location>
</feature>
<feature type="domain" description="IF rod" evidence="8">
    <location>
        <begin position="34"/>
        <end position="376"/>
    </location>
</feature>
<dbReference type="Pfam" id="PF00932">
    <property type="entry name" value="LTD"/>
    <property type="match status" value="1"/>
</dbReference>
<dbReference type="Pfam" id="PF00038">
    <property type="entry name" value="Filament"/>
    <property type="match status" value="1"/>
</dbReference>
<comment type="subcellular location">
    <subcellularLocation>
        <location evidence="1">Nucleus</location>
    </subcellularLocation>
</comment>
<feature type="compositionally biased region" description="Polar residues" evidence="6">
    <location>
        <begin position="18"/>
        <end position="28"/>
    </location>
</feature>
<gene>
    <name evidence="9" type="ORF">MSPICULIGERA_LOCUS13600</name>
</gene>
<dbReference type="GO" id="GO:0005200">
    <property type="term" value="F:structural constituent of cytoskeleton"/>
    <property type="evidence" value="ECO:0007669"/>
    <property type="project" value="TreeGrafter"/>
</dbReference>
<accession>A0AA36CVK3</accession>
<dbReference type="InterPro" id="IPR001322">
    <property type="entry name" value="Lamin_tail_dom"/>
</dbReference>
<evidence type="ECO:0000256" key="2">
    <source>
        <dbReference type="ARBA" id="ARBA00022754"/>
    </source>
</evidence>
<feature type="coiled-coil region" evidence="5">
    <location>
        <begin position="38"/>
        <end position="224"/>
    </location>
</feature>
<dbReference type="GO" id="GO:0006998">
    <property type="term" value="P:nuclear envelope organization"/>
    <property type="evidence" value="ECO:0007669"/>
    <property type="project" value="TreeGrafter"/>
</dbReference>
<dbReference type="SMART" id="SM01391">
    <property type="entry name" value="Filament"/>
    <property type="match status" value="1"/>
</dbReference>
<dbReference type="Gene3D" id="1.20.5.170">
    <property type="match status" value="1"/>
</dbReference>
<dbReference type="PANTHER" id="PTHR45721">
    <property type="entry name" value="LAMIN DM0-RELATED"/>
    <property type="match status" value="1"/>
</dbReference>
<dbReference type="AlphaFoldDB" id="A0AA36CVK3"/>
<feature type="compositionally biased region" description="Polar residues" evidence="6">
    <location>
        <begin position="390"/>
        <end position="400"/>
    </location>
</feature>
<sequence>MPAKRRTTTTTTHVTLDGSDSFNSSSRLGTREDEKEFLGSLNSRLATYIDRVRHLEQENNRLTVQIKDIEIVERKEKDNLAHRYEAETERLRKQYEYNAGRLAKLEIERDTAVAARDELEALVARLEQELNVSESRRQQAESLSNDYHARLQTAEGKNKTYEAENADLKKENDRLRKQLAALKKSLEDENVLRAELQNKLHSAKEELEFERGNHRQQLEDVRRKRQVEMTTISKQLETDYENRLNAQLDAMREDFANRLAANRATFEEQYKNKLNDASDMAERFRDEAYRLRVQVSDLEKSNQGVEGQIDAMRRKISGLESEMEKLRHSKDERIYELNNEIQRMMQEYQDLCDTKIQFEMELKAYQALLEGEETRLNLSHNASNASSRHVSFSTTNNSASRGVKRRRLSNGEDYDFTHQRSRFVAGTAGDISFENADEEGKSITIKNNGAETVSLGGWELRVTTDDREVVYKFNPKLVLRSNNYLTIWSANSGQKHNPPSDLVMKNQNWPVGASPEAVIVDGEGERQAWMEAVHDTSYGDKAQDRCCIM</sequence>
<feature type="region of interest" description="Disordered" evidence="6">
    <location>
        <begin position="380"/>
        <end position="404"/>
    </location>
</feature>